<keyword evidence="1" id="KW-0175">Coiled coil</keyword>
<dbReference type="InterPro" id="IPR009057">
    <property type="entry name" value="Homeodomain-like_sf"/>
</dbReference>
<dbReference type="SUPFAM" id="SSF46689">
    <property type="entry name" value="Homeodomain-like"/>
    <property type="match status" value="1"/>
</dbReference>
<dbReference type="Pfam" id="PF00440">
    <property type="entry name" value="TetR_N"/>
    <property type="match status" value="1"/>
</dbReference>
<dbReference type="InterPro" id="IPR050109">
    <property type="entry name" value="HTH-type_TetR-like_transc_reg"/>
</dbReference>
<dbReference type="PROSITE" id="PS01081">
    <property type="entry name" value="HTH_TETR_1"/>
    <property type="match status" value="1"/>
</dbReference>
<comment type="caution">
    <text evidence="5">The sequence shown here is derived from an EMBL/GenBank/DDBJ whole genome shotgun (WGS) entry which is preliminary data.</text>
</comment>
<dbReference type="InterPro" id="IPR023772">
    <property type="entry name" value="DNA-bd_HTH_TetR-type_CS"/>
</dbReference>
<reference evidence="5 6" key="1">
    <citation type="submission" date="2024-07" db="EMBL/GenBank/DDBJ databases">
        <title>Description of Labrys sedimenti sp. nov., isolated from a diclofenac-degrading enrichment culture.</title>
        <authorList>
            <person name="Tancsics A."/>
            <person name="Csepanyi A."/>
        </authorList>
    </citation>
    <scope>NUCLEOTIDE SEQUENCE [LARGE SCALE GENOMIC DNA]</scope>
    <source>
        <strain evidence="5 6">LMG 23578</strain>
    </source>
</reference>
<evidence type="ECO:0000256" key="1">
    <source>
        <dbReference type="ARBA" id="ARBA00023054"/>
    </source>
</evidence>
<feature type="DNA-binding region" description="H-T-H motif" evidence="3">
    <location>
        <begin position="49"/>
        <end position="68"/>
    </location>
</feature>
<dbReference type="EMBL" id="JBFNQD010000008">
    <property type="protein sequence ID" value="MEW9308380.1"/>
    <property type="molecule type" value="Genomic_DNA"/>
</dbReference>
<evidence type="ECO:0000313" key="6">
    <source>
        <dbReference type="Proteomes" id="UP001555786"/>
    </source>
</evidence>
<sequence length="209" mass="22807">MAGKMGGTGVPLRGERPRQRRIQPAEVRVDDLMSAAAELFIARGIEATTVDHIVARAGVAKGTFYHYFDTKTDVIRALRERFSQDFLSRVAAAIDACPRDDHAARLSAWISGAVATYLANFQLHDVVFHDFPYSQRQSREKDAVIAQLATLLDEGRAAGVWAVPQSRAVALILFDGMHGVVDDAIAAGEHAPEPLCHLLSGLFLRMLAT</sequence>
<keyword evidence="2 3" id="KW-0238">DNA-binding</keyword>
<evidence type="ECO:0000313" key="5">
    <source>
        <dbReference type="EMBL" id="MEW9308380.1"/>
    </source>
</evidence>
<proteinExistence type="predicted"/>
<keyword evidence="6" id="KW-1185">Reference proteome</keyword>
<dbReference type="PANTHER" id="PTHR30055:SF183">
    <property type="entry name" value="NUCLEOID OCCLUSION FACTOR SLMA"/>
    <property type="match status" value="1"/>
</dbReference>
<dbReference type="PROSITE" id="PS50977">
    <property type="entry name" value="HTH_TETR_2"/>
    <property type="match status" value="1"/>
</dbReference>
<dbReference type="PANTHER" id="PTHR30055">
    <property type="entry name" value="HTH-TYPE TRANSCRIPTIONAL REGULATOR RUTR"/>
    <property type="match status" value="1"/>
</dbReference>
<accession>A0ABV3PRW4</accession>
<evidence type="ECO:0000259" key="4">
    <source>
        <dbReference type="PROSITE" id="PS50977"/>
    </source>
</evidence>
<evidence type="ECO:0000256" key="2">
    <source>
        <dbReference type="ARBA" id="ARBA00023125"/>
    </source>
</evidence>
<dbReference type="Gene3D" id="1.10.10.60">
    <property type="entry name" value="Homeodomain-like"/>
    <property type="match status" value="1"/>
</dbReference>
<dbReference type="PRINTS" id="PR00455">
    <property type="entry name" value="HTHTETR"/>
</dbReference>
<evidence type="ECO:0000256" key="3">
    <source>
        <dbReference type="PROSITE-ProRule" id="PRU00335"/>
    </source>
</evidence>
<gene>
    <name evidence="5" type="ORF">ABXS05_22700</name>
</gene>
<dbReference type="InterPro" id="IPR001647">
    <property type="entry name" value="HTH_TetR"/>
</dbReference>
<dbReference type="Proteomes" id="UP001555786">
    <property type="component" value="Unassembled WGS sequence"/>
</dbReference>
<dbReference type="RefSeq" id="WP_367625470.1">
    <property type="nucleotide sequence ID" value="NZ_JBFNQD010000008.1"/>
</dbReference>
<feature type="domain" description="HTH tetR-type" evidence="4">
    <location>
        <begin position="26"/>
        <end position="86"/>
    </location>
</feature>
<name>A0ABV3PRW4_9HYPH</name>
<protein>
    <submittedName>
        <fullName evidence="5">TetR/AcrR family transcriptional regulator</fullName>
    </submittedName>
</protein>
<organism evidence="5 6">
    <name type="scientific">Labrys neptuniae</name>
    <dbReference type="NCBI Taxonomy" id="376174"/>
    <lineage>
        <taxon>Bacteria</taxon>
        <taxon>Pseudomonadati</taxon>
        <taxon>Pseudomonadota</taxon>
        <taxon>Alphaproteobacteria</taxon>
        <taxon>Hyphomicrobiales</taxon>
        <taxon>Xanthobacteraceae</taxon>
        <taxon>Labrys</taxon>
    </lineage>
</organism>
<dbReference type="Gene3D" id="1.10.357.10">
    <property type="entry name" value="Tetracycline Repressor, domain 2"/>
    <property type="match status" value="1"/>
</dbReference>